<proteinExistence type="predicted"/>
<evidence type="ECO:0000313" key="2">
    <source>
        <dbReference type="EMBL" id="KAJ4378139.1"/>
    </source>
</evidence>
<organism evidence="2 3">
    <name type="scientific">Neocucurbitaria cava</name>
    <dbReference type="NCBI Taxonomy" id="798079"/>
    <lineage>
        <taxon>Eukaryota</taxon>
        <taxon>Fungi</taxon>
        <taxon>Dikarya</taxon>
        <taxon>Ascomycota</taxon>
        <taxon>Pezizomycotina</taxon>
        <taxon>Dothideomycetes</taxon>
        <taxon>Pleosporomycetidae</taxon>
        <taxon>Pleosporales</taxon>
        <taxon>Pleosporineae</taxon>
        <taxon>Cucurbitariaceae</taxon>
        <taxon>Neocucurbitaria</taxon>
    </lineage>
</organism>
<feature type="compositionally biased region" description="Basic and acidic residues" evidence="1">
    <location>
        <begin position="377"/>
        <end position="404"/>
    </location>
</feature>
<feature type="region of interest" description="Disordered" evidence="1">
    <location>
        <begin position="377"/>
        <end position="415"/>
    </location>
</feature>
<evidence type="ECO:0000256" key="1">
    <source>
        <dbReference type="SAM" id="MobiDB-lite"/>
    </source>
</evidence>
<dbReference type="OrthoDB" id="3776879at2759"/>
<evidence type="ECO:0000313" key="3">
    <source>
        <dbReference type="Proteomes" id="UP001140560"/>
    </source>
</evidence>
<reference evidence="2" key="1">
    <citation type="submission" date="2022-10" db="EMBL/GenBank/DDBJ databases">
        <title>Tapping the CABI collections for fungal endophytes: first genome assemblies for Collariella, Neodidymelliopsis, Ascochyta clinopodiicola, Didymella pomorum, Didymosphaeria variabile, Neocosmospora piperis and Neocucurbitaria cava.</title>
        <authorList>
            <person name="Hill R."/>
        </authorList>
    </citation>
    <scope>NUCLEOTIDE SEQUENCE</scope>
    <source>
        <strain evidence="2">IMI 356814</strain>
    </source>
</reference>
<dbReference type="EMBL" id="JAPEUY010000001">
    <property type="protein sequence ID" value="KAJ4378139.1"/>
    <property type="molecule type" value="Genomic_DNA"/>
</dbReference>
<dbReference type="AlphaFoldDB" id="A0A9W8YIA9"/>
<name>A0A9W8YIA9_9PLEO</name>
<protein>
    <submittedName>
        <fullName evidence="2">Uncharacterized protein</fullName>
    </submittedName>
</protein>
<accession>A0A9W8YIA9</accession>
<gene>
    <name evidence="2" type="ORF">N0V83_000972</name>
</gene>
<keyword evidence="3" id="KW-1185">Reference proteome</keyword>
<comment type="caution">
    <text evidence="2">The sequence shown here is derived from an EMBL/GenBank/DDBJ whole genome shotgun (WGS) entry which is preliminary data.</text>
</comment>
<dbReference type="Proteomes" id="UP001140560">
    <property type="component" value="Unassembled WGS sequence"/>
</dbReference>
<sequence length="415" mass="47806">MALGLAASIPTLFMRRPAIPRWSRCLGMANIGACAGIVGAHGYFQYTGERQKAYKRLERRLKRRSLEFWAIFWDKTLMAQFNPIIQQYVRHNGIWYTHHLPDEIYEQPEDYGRRLIKRKKAEPNAMAPADAEVQPEEPAYYTQPFDYADDLRQIDAEATLEKIEELEAEKVALLEEAEYLLFINARKEHEYCHLGEIDDDERQTRLQEIHLVEIAYNRLRGAAHSIEVRLEKWRLSLQHKAIWEAAESGDDKVVDWLPKSARIDFYSHSPTLSIQEMEKFQTQIAAEVQRFEELVTDHRYSKERRDRWKKDLEDGRILLRAADYVVFELERIQRTVGGAATSVQAAAAEQAQLEYRAPADAKTDMVVESAGQVKVAEGEAKLGAHPLDEKRPGKTQVDKEKSTKPPDGSLESDQP</sequence>